<dbReference type="Proteomes" id="UP000649345">
    <property type="component" value="Unassembled WGS sequence"/>
</dbReference>
<reference evidence="10" key="1">
    <citation type="submission" date="2020-08" db="EMBL/GenBank/DDBJ databases">
        <title>Genome public.</title>
        <authorList>
            <person name="Liu C."/>
            <person name="Sun Q."/>
        </authorList>
    </citation>
    <scope>NUCLEOTIDE SEQUENCE</scope>
    <source>
        <strain evidence="10">NSJ-68</strain>
    </source>
</reference>
<keyword evidence="5 7" id="KW-1133">Transmembrane helix</keyword>
<evidence type="ECO:0000256" key="1">
    <source>
        <dbReference type="ARBA" id="ARBA00004651"/>
    </source>
</evidence>
<evidence type="ECO:0000259" key="8">
    <source>
        <dbReference type="PROSITE" id="PS50893"/>
    </source>
</evidence>
<keyword evidence="6 7" id="KW-0472">Membrane</keyword>
<dbReference type="PANTHER" id="PTHR43394">
    <property type="entry name" value="ATP-DEPENDENT PERMEASE MDL1, MITOCHONDRIAL"/>
    <property type="match status" value="1"/>
</dbReference>
<dbReference type="InterPro" id="IPR017871">
    <property type="entry name" value="ABC_transporter-like_CS"/>
</dbReference>
<name>A0A923LDK8_9FIRM</name>
<dbReference type="InterPro" id="IPR003593">
    <property type="entry name" value="AAA+_ATPase"/>
</dbReference>
<proteinExistence type="predicted"/>
<evidence type="ECO:0000259" key="9">
    <source>
        <dbReference type="PROSITE" id="PS50929"/>
    </source>
</evidence>
<feature type="transmembrane region" description="Helical" evidence="7">
    <location>
        <begin position="66"/>
        <end position="89"/>
    </location>
</feature>
<evidence type="ECO:0000256" key="7">
    <source>
        <dbReference type="SAM" id="Phobius"/>
    </source>
</evidence>
<keyword evidence="3" id="KW-0547">Nucleotide-binding</keyword>
<feature type="transmembrane region" description="Helical" evidence="7">
    <location>
        <begin position="167"/>
        <end position="184"/>
    </location>
</feature>
<protein>
    <submittedName>
        <fullName evidence="10">ABC transporter ATP-binding protein</fullName>
    </submittedName>
</protein>
<dbReference type="EMBL" id="JACOOR010000006">
    <property type="protein sequence ID" value="MBC5660376.1"/>
    <property type="molecule type" value="Genomic_DNA"/>
</dbReference>
<dbReference type="PROSITE" id="PS50893">
    <property type="entry name" value="ABC_TRANSPORTER_2"/>
    <property type="match status" value="1"/>
</dbReference>
<dbReference type="InterPro" id="IPR011527">
    <property type="entry name" value="ABC1_TM_dom"/>
</dbReference>
<dbReference type="InterPro" id="IPR027417">
    <property type="entry name" value="P-loop_NTPase"/>
</dbReference>
<dbReference type="SUPFAM" id="SSF52540">
    <property type="entry name" value="P-loop containing nucleoside triphosphate hydrolases"/>
    <property type="match status" value="1"/>
</dbReference>
<comment type="subcellular location">
    <subcellularLocation>
        <location evidence="1">Cell membrane</location>
        <topology evidence="1">Multi-pass membrane protein</topology>
    </subcellularLocation>
</comment>
<dbReference type="GO" id="GO:0015421">
    <property type="term" value="F:ABC-type oligopeptide transporter activity"/>
    <property type="evidence" value="ECO:0007669"/>
    <property type="project" value="TreeGrafter"/>
</dbReference>
<dbReference type="InterPro" id="IPR036640">
    <property type="entry name" value="ABC1_TM_sf"/>
</dbReference>
<dbReference type="AlphaFoldDB" id="A0A923LDK8"/>
<organism evidence="10 11">
    <name type="scientific">Anaerosacchariphilus hominis</name>
    <dbReference type="NCBI Taxonomy" id="2763017"/>
    <lineage>
        <taxon>Bacteria</taxon>
        <taxon>Bacillati</taxon>
        <taxon>Bacillota</taxon>
        <taxon>Clostridia</taxon>
        <taxon>Lachnospirales</taxon>
        <taxon>Lachnospiraceae</taxon>
        <taxon>Anaerosacchariphilus</taxon>
    </lineage>
</organism>
<sequence>MSKTENKKVSIFSYYRPYKGLLALDLFFATLGASVTLVMPLIVRYITGTVIYEESGAAWQTIVELSILMICLLLVELGCNFYITYWGHLMGARMEYGMRNDIFEHYQKLSFTFYDNQKVGQLMSRVTNDLFDITELLHHGPEDIIISLIKIVGALVILGHINGRLTLITACFLPFILAFALYLNKRMKRVFKQNRVKMADINGQIEDNLSGIRVVKSFANEELEMEKFKAGNDRFLATKRHSYLYMGTYQSVLNAMLTAVTIVAVLVGSRLIIGGNMAIPDLITFLLYIANFTEPVKKLINFTEQFQNGYSGYSRFREIMDIQPDIADKADAKELTDVRGTVEFRDVSFRYEDATEKVLDHVSLTVPAGSYVALVGSSGGGKTTLCSLIPRFYDVTGGSVCIDGNDVRDLTLRSLRNNIGIVQQDVYLFAGTVMDNILYGRPDATQEEVIEAAKNANAHDFIMELPEGYHTDIGQRGVKLSGGQKQRLSIARVFLKNPRILIFDEATSALDNESERIVQESLEKLAKDRTTFVIAHRLSTIRNAERILVLTEDGIAEEGTHEELMAMHGVYEKLYNM</sequence>
<keyword evidence="4 10" id="KW-0067">ATP-binding</keyword>
<feature type="transmembrane region" description="Helical" evidence="7">
    <location>
        <begin position="144"/>
        <end position="161"/>
    </location>
</feature>
<dbReference type="InterPro" id="IPR039421">
    <property type="entry name" value="Type_1_exporter"/>
</dbReference>
<evidence type="ECO:0000256" key="6">
    <source>
        <dbReference type="ARBA" id="ARBA00023136"/>
    </source>
</evidence>
<feature type="domain" description="ABC transmembrane type-1" evidence="9">
    <location>
        <begin position="23"/>
        <end position="308"/>
    </location>
</feature>
<dbReference type="CDD" id="cd03251">
    <property type="entry name" value="ABCC_MsbA"/>
    <property type="match status" value="1"/>
</dbReference>
<evidence type="ECO:0000256" key="3">
    <source>
        <dbReference type="ARBA" id="ARBA00022741"/>
    </source>
</evidence>
<dbReference type="Gene3D" id="3.40.50.300">
    <property type="entry name" value="P-loop containing nucleotide triphosphate hydrolases"/>
    <property type="match status" value="1"/>
</dbReference>
<dbReference type="SUPFAM" id="SSF90123">
    <property type="entry name" value="ABC transporter transmembrane region"/>
    <property type="match status" value="1"/>
</dbReference>
<dbReference type="RefSeq" id="WP_186872391.1">
    <property type="nucleotide sequence ID" value="NZ_JACOOR010000006.1"/>
</dbReference>
<keyword evidence="11" id="KW-1185">Reference proteome</keyword>
<dbReference type="InterPro" id="IPR003439">
    <property type="entry name" value="ABC_transporter-like_ATP-bd"/>
</dbReference>
<dbReference type="SMART" id="SM00382">
    <property type="entry name" value="AAA"/>
    <property type="match status" value="1"/>
</dbReference>
<comment type="caution">
    <text evidence="10">The sequence shown here is derived from an EMBL/GenBank/DDBJ whole genome shotgun (WGS) entry which is preliminary data.</text>
</comment>
<dbReference type="Pfam" id="PF00664">
    <property type="entry name" value="ABC_membrane"/>
    <property type="match status" value="1"/>
</dbReference>
<accession>A0A923LDK8</accession>
<dbReference type="FunFam" id="3.40.50.300:FF:000218">
    <property type="entry name" value="Multidrug ABC transporter ATP-binding protein"/>
    <property type="match status" value="1"/>
</dbReference>
<evidence type="ECO:0000256" key="2">
    <source>
        <dbReference type="ARBA" id="ARBA00022692"/>
    </source>
</evidence>
<evidence type="ECO:0000256" key="5">
    <source>
        <dbReference type="ARBA" id="ARBA00022989"/>
    </source>
</evidence>
<dbReference type="GO" id="GO:0016887">
    <property type="term" value="F:ATP hydrolysis activity"/>
    <property type="evidence" value="ECO:0007669"/>
    <property type="project" value="InterPro"/>
</dbReference>
<dbReference type="PROSITE" id="PS00211">
    <property type="entry name" value="ABC_TRANSPORTER_1"/>
    <property type="match status" value="1"/>
</dbReference>
<evidence type="ECO:0000313" key="10">
    <source>
        <dbReference type="EMBL" id="MBC5660376.1"/>
    </source>
</evidence>
<dbReference type="CDD" id="cd18549">
    <property type="entry name" value="ABC_6TM_YwjA_like"/>
    <property type="match status" value="1"/>
</dbReference>
<evidence type="ECO:0000313" key="11">
    <source>
        <dbReference type="Proteomes" id="UP000649345"/>
    </source>
</evidence>
<feature type="domain" description="ABC transporter" evidence="8">
    <location>
        <begin position="342"/>
        <end position="577"/>
    </location>
</feature>
<dbReference type="GO" id="GO:0005524">
    <property type="term" value="F:ATP binding"/>
    <property type="evidence" value="ECO:0007669"/>
    <property type="project" value="UniProtKB-KW"/>
</dbReference>
<keyword evidence="2 7" id="KW-0812">Transmembrane</keyword>
<dbReference type="Pfam" id="PF00005">
    <property type="entry name" value="ABC_tran"/>
    <property type="match status" value="1"/>
</dbReference>
<feature type="transmembrane region" description="Helical" evidence="7">
    <location>
        <begin position="21"/>
        <end position="46"/>
    </location>
</feature>
<dbReference type="PANTHER" id="PTHR43394:SF1">
    <property type="entry name" value="ATP-BINDING CASSETTE SUB-FAMILY B MEMBER 10, MITOCHONDRIAL"/>
    <property type="match status" value="1"/>
</dbReference>
<dbReference type="GO" id="GO:0005886">
    <property type="term" value="C:plasma membrane"/>
    <property type="evidence" value="ECO:0007669"/>
    <property type="project" value="UniProtKB-SubCell"/>
</dbReference>
<evidence type="ECO:0000256" key="4">
    <source>
        <dbReference type="ARBA" id="ARBA00022840"/>
    </source>
</evidence>
<dbReference type="Gene3D" id="1.20.1560.10">
    <property type="entry name" value="ABC transporter type 1, transmembrane domain"/>
    <property type="match status" value="1"/>
</dbReference>
<feature type="transmembrane region" description="Helical" evidence="7">
    <location>
        <begin position="243"/>
        <end position="265"/>
    </location>
</feature>
<gene>
    <name evidence="10" type="ORF">H8S44_11405</name>
</gene>
<dbReference type="PROSITE" id="PS50929">
    <property type="entry name" value="ABC_TM1F"/>
    <property type="match status" value="1"/>
</dbReference>